<evidence type="ECO:0000259" key="7">
    <source>
        <dbReference type="PROSITE" id="PS50237"/>
    </source>
</evidence>
<feature type="compositionally biased region" description="Low complexity" evidence="6">
    <location>
        <begin position="189"/>
        <end position="201"/>
    </location>
</feature>
<dbReference type="InterPro" id="IPR044611">
    <property type="entry name" value="E3A/B/C-like"/>
</dbReference>
<reference evidence="8 9" key="1">
    <citation type="submission" date="2017-04" db="EMBL/GenBank/DDBJ databases">
        <title>Draft genome of the yeast Clavispora lusitaniae type strain CBS 6936.</title>
        <authorList>
            <person name="Durrens P."/>
            <person name="Klopp C."/>
            <person name="Biteau N."/>
            <person name="Fitton-Ouhabi V."/>
            <person name="Dementhon K."/>
            <person name="Accoceberry I."/>
            <person name="Sherman D.J."/>
            <person name="Noel T."/>
        </authorList>
    </citation>
    <scope>NUCLEOTIDE SEQUENCE [LARGE SCALE GENOMIC DNA]</scope>
    <source>
        <strain evidence="8 9">CBS 6936</strain>
    </source>
</reference>
<dbReference type="EMBL" id="LYUB02000016">
    <property type="protein sequence ID" value="OVF06997.1"/>
    <property type="molecule type" value="Genomic_DNA"/>
</dbReference>
<dbReference type="SMART" id="SM00119">
    <property type="entry name" value="HECTc"/>
    <property type="match status" value="1"/>
</dbReference>
<comment type="caution">
    <text evidence="8">The sequence shown here is derived from an EMBL/GenBank/DDBJ whole genome shotgun (WGS) entry which is preliminary data.</text>
</comment>
<dbReference type="GO" id="GO:0000209">
    <property type="term" value="P:protein polyubiquitination"/>
    <property type="evidence" value="ECO:0007669"/>
    <property type="project" value="InterPro"/>
</dbReference>
<evidence type="ECO:0000256" key="5">
    <source>
        <dbReference type="PROSITE-ProRule" id="PRU00104"/>
    </source>
</evidence>
<feature type="compositionally biased region" description="Polar residues" evidence="6">
    <location>
        <begin position="202"/>
        <end position="219"/>
    </location>
</feature>
<evidence type="ECO:0000256" key="2">
    <source>
        <dbReference type="ARBA" id="ARBA00012485"/>
    </source>
</evidence>
<evidence type="ECO:0000256" key="3">
    <source>
        <dbReference type="ARBA" id="ARBA00022679"/>
    </source>
</evidence>
<dbReference type="SUPFAM" id="SSF56204">
    <property type="entry name" value="Hect, E3 ligase catalytic domain"/>
    <property type="match status" value="1"/>
</dbReference>
<accession>A0AA91PWX7</accession>
<dbReference type="Gene3D" id="3.90.1750.10">
    <property type="entry name" value="Hect, E3 ligase catalytic domains"/>
    <property type="match status" value="1"/>
</dbReference>
<feature type="active site" description="Glycyl thioester intermediate" evidence="5">
    <location>
        <position position="986"/>
    </location>
</feature>
<feature type="compositionally biased region" description="Low complexity" evidence="6">
    <location>
        <begin position="164"/>
        <end position="173"/>
    </location>
</feature>
<dbReference type="PANTHER" id="PTHR45700">
    <property type="entry name" value="UBIQUITIN-PROTEIN LIGASE E3C"/>
    <property type="match status" value="1"/>
</dbReference>
<dbReference type="KEGG" id="clus:A9F13_16g00990"/>
<evidence type="ECO:0000313" key="9">
    <source>
        <dbReference type="Proteomes" id="UP000195602"/>
    </source>
</evidence>
<dbReference type="Pfam" id="PF00632">
    <property type="entry name" value="HECT"/>
    <property type="match status" value="1"/>
</dbReference>
<organism evidence="8 9">
    <name type="scientific">Clavispora lusitaniae</name>
    <name type="common">Candida lusitaniae</name>
    <dbReference type="NCBI Taxonomy" id="36911"/>
    <lineage>
        <taxon>Eukaryota</taxon>
        <taxon>Fungi</taxon>
        <taxon>Dikarya</taxon>
        <taxon>Ascomycota</taxon>
        <taxon>Saccharomycotina</taxon>
        <taxon>Pichiomycetes</taxon>
        <taxon>Metschnikowiaceae</taxon>
        <taxon>Clavispora</taxon>
    </lineage>
</organism>
<name>A0AA91PWX7_CLALS</name>
<dbReference type="GO" id="GO:0061630">
    <property type="term" value="F:ubiquitin protein ligase activity"/>
    <property type="evidence" value="ECO:0007669"/>
    <property type="project" value="UniProtKB-EC"/>
</dbReference>
<evidence type="ECO:0000256" key="6">
    <source>
        <dbReference type="SAM" id="MobiDB-lite"/>
    </source>
</evidence>
<dbReference type="Gene3D" id="3.30.2410.10">
    <property type="entry name" value="Hect, E3 ligase catalytic domain"/>
    <property type="match status" value="1"/>
</dbReference>
<keyword evidence="4 5" id="KW-0833">Ubl conjugation pathway</keyword>
<keyword evidence="3" id="KW-0808">Transferase</keyword>
<dbReference type="PROSITE" id="PS50237">
    <property type="entry name" value="HECT"/>
    <property type="match status" value="1"/>
</dbReference>
<protein>
    <recommendedName>
        <fullName evidence="2">HECT-type E3 ubiquitin transferase</fullName>
        <ecNumber evidence="2">2.3.2.26</ecNumber>
    </recommendedName>
</protein>
<evidence type="ECO:0000313" key="8">
    <source>
        <dbReference type="EMBL" id="OVF06997.1"/>
    </source>
</evidence>
<dbReference type="Proteomes" id="UP000195602">
    <property type="component" value="Unassembled WGS sequence"/>
</dbReference>
<dbReference type="InterPro" id="IPR035983">
    <property type="entry name" value="Hect_E3_ubiquitin_ligase"/>
</dbReference>
<dbReference type="EC" id="2.3.2.26" evidence="2"/>
<dbReference type="PANTHER" id="PTHR45700:SF8">
    <property type="entry name" value="HECT-TYPE E3 UBIQUITIN TRANSFERASE"/>
    <property type="match status" value="1"/>
</dbReference>
<dbReference type="CDD" id="cd00078">
    <property type="entry name" value="HECTc"/>
    <property type="match status" value="1"/>
</dbReference>
<sequence>MSQKQWRILDLLKVQASPKPSRSPSSTNIRPTNNVAKCVCCGAALLIGENTKFHCSVCHTTTLMEDFDPDAQSPVPLLSYDDIKSRIEKCLYGGLKNNANQPDDSRKSHSEGNQIRDNKAHIQEPKHKESSRYEDTKHKESPRSEDPKQVAHSASTSKDVPATSSSSNKILSSKAIVENVPPIPKVSRESSMSRPKSSTSKVTNATSKPPATGNTNNLCPISPKKGRSLSEGSPIPVMNDILLEKASADAQAGHLPGSSGNVVGSNGIPPVSTNCDRPSASHALHQRLQPLSDHLLAAFGSIACLNSSFRIRRSRRAHYSSCDVNLEEVRRVFHLLASLPSKRPLFCALTGASNAIRRLPMSIADNPRNLYWVLVLLEIPFLRRALTNSDKRSHSRAHSRPQSQPQSAGEVPEIQALCYDILKRVLALLSAAEASPAGNYFASWFSKLELADFAAKVDLINLYITFHLRKHFYYANNPELARRNSDCRPDQAEYFSYSYLKDEVEEMHSSPWAGLSRRTDAKIRVHQYSGNYHLRTAAGALGVFVKANYIRDIKLPAHAFYNSMADYVNVRADFDSWSSRKKSQSRPATAEPALQTVLDYINGTDTMQQGSAYGFYLCQYPFLLTLGGKISILEYEARRQMERKAEEAFITSLDRRVALDVYFRVRIRREYIVQDSLRCIQLNPGNLKKSLKVQFVNEPGVDAGGLKKEWFLLLTRALFSPSAGMLGNVDDSNFLWFNVIPVENAEMYYLFGAVLGLAIYNSTILDLKFPVALYKLLLGMPLGLADYKDIFPVAAENLFKLRDFSPEDLEMLELTFEVTFHDAFGRLHHRELVPGGREIAVNSENREMYIDKYARFFLTDGMKRQLQSFTAGFRSVVDGNSFSLFSPEEIQLLLCGSEETRFDIDVLKSITHYTGWPSKEEALASPIVEWFWQYVTDLTFDQQKRLLLFITGSDRVPATGAQNLTLKISRLRSGEDSDRLPVAHTCFNELSIYQYSSREKMVDKLTKAVNMSAGFGIK</sequence>
<dbReference type="Gene3D" id="3.30.2160.10">
    <property type="entry name" value="Hect, E3 ligase catalytic domain"/>
    <property type="match status" value="1"/>
</dbReference>
<proteinExistence type="predicted"/>
<dbReference type="InterPro" id="IPR000569">
    <property type="entry name" value="HECT_dom"/>
</dbReference>
<feature type="domain" description="HECT" evidence="7">
    <location>
        <begin position="683"/>
        <end position="1018"/>
    </location>
</feature>
<comment type="catalytic activity">
    <reaction evidence="1">
        <text>S-ubiquitinyl-[E2 ubiquitin-conjugating enzyme]-L-cysteine + [acceptor protein]-L-lysine = [E2 ubiquitin-conjugating enzyme]-L-cysteine + N(6)-ubiquitinyl-[acceptor protein]-L-lysine.</text>
        <dbReference type="EC" id="2.3.2.26"/>
    </reaction>
</comment>
<gene>
    <name evidence="8" type="ORF">A9F13_16g00990</name>
</gene>
<evidence type="ECO:0000256" key="4">
    <source>
        <dbReference type="ARBA" id="ARBA00022786"/>
    </source>
</evidence>
<feature type="compositionally biased region" description="Basic and acidic residues" evidence="6">
    <location>
        <begin position="103"/>
        <end position="149"/>
    </location>
</feature>
<feature type="region of interest" description="Disordered" evidence="6">
    <location>
        <begin position="96"/>
        <end position="233"/>
    </location>
</feature>
<dbReference type="AlphaFoldDB" id="A0AA91PWX7"/>
<evidence type="ECO:0000256" key="1">
    <source>
        <dbReference type="ARBA" id="ARBA00000885"/>
    </source>
</evidence>